<sequence>MEELFGASLLSKDGPVPVSTLSQSKYVLVYFSASWCKPCQAFTPMLDMFYDSINSFEKDVEVVYVSRDHTTEEFEEYYGKMPWLAVSYEDCDRRNMLKETFAAKSVPSLYLINTEGVVKKSDCVLDVKNKGPLCINEWNLALVS</sequence>
<dbReference type="PANTHER" id="PTHR46472:SF1">
    <property type="entry name" value="NUCLEOREDOXIN"/>
    <property type="match status" value="1"/>
</dbReference>
<dbReference type="PANTHER" id="PTHR46472">
    <property type="entry name" value="NUCLEOREDOXIN"/>
    <property type="match status" value="1"/>
</dbReference>
<dbReference type="Gene3D" id="3.40.30.10">
    <property type="entry name" value="Glutaredoxin"/>
    <property type="match status" value="1"/>
</dbReference>
<dbReference type="OrthoDB" id="409136at2759"/>
<dbReference type="GO" id="GO:0030178">
    <property type="term" value="P:negative regulation of Wnt signaling pathway"/>
    <property type="evidence" value="ECO:0007669"/>
    <property type="project" value="TreeGrafter"/>
</dbReference>
<name>A0A1R2CMC3_9CILI</name>
<dbReference type="Proteomes" id="UP000187209">
    <property type="component" value="Unassembled WGS sequence"/>
</dbReference>
<dbReference type="AlphaFoldDB" id="A0A1R2CMC3"/>
<organism evidence="2 3">
    <name type="scientific">Stentor coeruleus</name>
    <dbReference type="NCBI Taxonomy" id="5963"/>
    <lineage>
        <taxon>Eukaryota</taxon>
        <taxon>Sar</taxon>
        <taxon>Alveolata</taxon>
        <taxon>Ciliophora</taxon>
        <taxon>Postciliodesmatophora</taxon>
        <taxon>Heterotrichea</taxon>
        <taxon>Heterotrichida</taxon>
        <taxon>Stentoridae</taxon>
        <taxon>Stentor</taxon>
    </lineage>
</organism>
<feature type="domain" description="Thioredoxin" evidence="1">
    <location>
        <begin position="1"/>
        <end position="144"/>
    </location>
</feature>
<evidence type="ECO:0000313" key="2">
    <source>
        <dbReference type="EMBL" id="OMJ90159.1"/>
    </source>
</evidence>
<evidence type="ECO:0000313" key="3">
    <source>
        <dbReference type="Proteomes" id="UP000187209"/>
    </source>
</evidence>
<dbReference type="GO" id="GO:0004791">
    <property type="term" value="F:thioredoxin-disulfide reductase (NADPH) activity"/>
    <property type="evidence" value="ECO:0007669"/>
    <property type="project" value="TreeGrafter"/>
</dbReference>
<dbReference type="InterPro" id="IPR012336">
    <property type="entry name" value="Thioredoxin-like_fold"/>
</dbReference>
<dbReference type="GO" id="GO:0031397">
    <property type="term" value="P:negative regulation of protein ubiquitination"/>
    <property type="evidence" value="ECO:0007669"/>
    <property type="project" value="TreeGrafter"/>
</dbReference>
<dbReference type="Pfam" id="PF13905">
    <property type="entry name" value="Thioredoxin_8"/>
    <property type="match status" value="1"/>
</dbReference>
<evidence type="ECO:0000259" key="1">
    <source>
        <dbReference type="PROSITE" id="PS51352"/>
    </source>
</evidence>
<accession>A0A1R2CMC3</accession>
<dbReference type="PROSITE" id="PS51352">
    <property type="entry name" value="THIOREDOXIN_2"/>
    <property type="match status" value="1"/>
</dbReference>
<dbReference type="GO" id="GO:0005634">
    <property type="term" value="C:nucleus"/>
    <property type="evidence" value="ECO:0007669"/>
    <property type="project" value="TreeGrafter"/>
</dbReference>
<dbReference type="InterPro" id="IPR013766">
    <property type="entry name" value="Thioredoxin_domain"/>
</dbReference>
<proteinExistence type="predicted"/>
<keyword evidence="3" id="KW-1185">Reference proteome</keyword>
<protein>
    <recommendedName>
        <fullName evidence="1">Thioredoxin domain-containing protein</fullName>
    </recommendedName>
</protein>
<dbReference type="SUPFAM" id="SSF52833">
    <property type="entry name" value="Thioredoxin-like"/>
    <property type="match status" value="1"/>
</dbReference>
<dbReference type="InterPro" id="IPR036249">
    <property type="entry name" value="Thioredoxin-like_sf"/>
</dbReference>
<gene>
    <name evidence="2" type="ORF">SteCoe_7554</name>
</gene>
<comment type="caution">
    <text evidence="2">The sequence shown here is derived from an EMBL/GenBank/DDBJ whole genome shotgun (WGS) entry which is preliminary data.</text>
</comment>
<reference evidence="2 3" key="1">
    <citation type="submission" date="2016-11" db="EMBL/GenBank/DDBJ databases">
        <title>The macronuclear genome of Stentor coeruleus: a giant cell with tiny introns.</title>
        <authorList>
            <person name="Slabodnick M."/>
            <person name="Ruby J.G."/>
            <person name="Reiff S.B."/>
            <person name="Swart E.C."/>
            <person name="Gosai S."/>
            <person name="Prabakaran S."/>
            <person name="Witkowska E."/>
            <person name="Larue G.E."/>
            <person name="Fisher S."/>
            <person name="Freeman R.M."/>
            <person name="Gunawardena J."/>
            <person name="Chu W."/>
            <person name="Stover N.A."/>
            <person name="Gregory B.D."/>
            <person name="Nowacki M."/>
            <person name="Derisi J."/>
            <person name="Roy S.W."/>
            <person name="Marshall W.F."/>
            <person name="Sood P."/>
        </authorList>
    </citation>
    <scope>NUCLEOTIDE SEQUENCE [LARGE SCALE GENOMIC DNA]</scope>
    <source>
        <strain evidence="2">WM001</strain>
    </source>
</reference>
<dbReference type="EMBL" id="MPUH01000109">
    <property type="protein sequence ID" value="OMJ90159.1"/>
    <property type="molecule type" value="Genomic_DNA"/>
</dbReference>